<keyword evidence="1" id="KW-1133">Transmembrane helix</keyword>
<keyword evidence="1" id="KW-0812">Transmembrane</keyword>
<keyword evidence="1" id="KW-0472">Membrane</keyword>
<evidence type="ECO:0000256" key="1">
    <source>
        <dbReference type="SAM" id="Phobius"/>
    </source>
</evidence>
<organism evidence="2">
    <name type="scientific">marine sediment metagenome</name>
    <dbReference type="NCBI Taxonomy" id="412755"/>
    <lineage>
        <taxon>unclassified sequences</taxon>
        <taxon>metagenomes</taxon>
        <taxon>ecological metagenomes</taxon>
    </lineage>
</organism>
<protein>
    <submittedName>
        <fullName evidence="2">Uncharacterized protein</fullName>
    </submittedName>
</protein>
<reference evidence="2" key="1">
    <citation type="journal article" date="2015" name="Nature">
        <title>Complex archaea that bridge the gap between prokaryotes and eukaryotes.</title>
        <authorList>
            <person name="Spang A."/>
            <person name="Saw J.H."/>
            <person name="Jorgensen S.L."/>
            <person name="Zaremba-Niedzwiedzka K."/>
            <person name="Martijn J."/>
            <person name="Lind A.E."/>
            <person name="van Eijk R."/>
            <person name="Schleper C."/>
            <person name="Guy L."/>
            <person name="Ettema T.J."/>
        </authorList>
    </citation>
    <scope>NUCLEOTIDE SEQUENCE</scope>
</reference>
<feature type="transmembrane region" description="Helical" evidence="1">
    <location>
        <begin position="21"/>
        <end position="44"/>
    </location>
</feature>
<proteinExistence type="predicted"/>
<dbReference type="EMBL" id="LAZR01001009">
    <property type="protein sequence ID" value="KKN52672.1"/>
    <property type="molecule type" value="Genomic_DNA"/>
</dbReference>
<comment type="caution">
    <text evidence="2">The sequence shown here is derived from an EMBL/GenBank/DDBJ whole genome shotgun (WGS) entry which is preliminary data.</text>
</comment>
<sequence>MDPSRKIKELEEEVGRLRSRISRLGGELGVVEVFLLILIIFTFIW</sequence>
<evidence type="ECO:0000313" key="2">
    <source>
        <dbReference type="EMBL" id="KKN52672.1"/>
    </source>
</evidence>
<name>A0A0F9RS39_9ZZZZ</name>
<gene>
    <name evidence="2" type="ORF">LCGC14_0610050</name>
</gene>
<accession>A0A0F9RS39</accession>
<dbReference type="AlphaFoldDB" id="A0A0F9RS39"/>